<keyword evidence="1" id="KW-0675">Receptor</keyword>
<protein>
    <submittedName>
        <fullName evidence="1">Vascular endothelial growth factor receptor 2-like</fullName>
    </submittedName>
</protein>
<dbReference type="InterPro" id="IPR050122">
    <property type="entry name" value="RTK"/>
</dbReference>
<dbReference type="GO" id="GO:0005886">
    <property type="term" value="C:plasma membrane"/>
    <property type="evidence" value="ECO:0007669"/>
    <property type="project" value="TreeGrafter"/>
</dbReference>
<dbReference type="GO" id="GO:0043235">
    <property type="term" value="C:receptor complex"/>
    <property type="evidence" value="ECO:0007669"/>
    <property type="project" value="TreeGrafter"/>
</dbReference>
<dbReference type="Pfam" id="PF07714">
    <property type="entry name" value="PK_Tyr_Ser-Thr"/>
    <property type="match status" value="1"/>
</dbReference>
<dbReference type="InterPro" id="IPR008266">
    <property type="entry name" value="Tyr_kinase_AS"/>
</dbReference>
<accession>A0A6S7IMU9</accession>
<evidence type="ECO:0000313" key="1">
    <source>
        <dbReference type="EMBL" id="CAB4020474.1"/>
    </source>
</evidence>
<dbReference type="Gene3D" id="1.10.510.10">
    <property type="entry name" value="Transferase(Phosphotransferase) domain 1"/>
    <property type="match status" value="1"/>
</dbReference>
<dbReference type="Proteomes" id="UP001152795">
    <property type="component" value="Unassembled WGS sequence"/>
</dbReference>
<dbReference type="GO" id="GO:0004714">
    <property type="term" value="F:transmembrane receptor protein tyrosine kinase activity"/>
    <property type="evidence" value="ECO:0007669"/>
    <property type="project" value="TreeGrafter"/>
</dbReference>
<name>A0A6S7IMU9_PARCT</name>
<dbReference type="GO" id="GO:0005524">
    <property type="term" value="F:ATP binding"/>
    <property type="evidence" value="ECO:0007669"/>
    <property type="project" value="InterPro"/>
</dbReference>
<dbReference type="InterPro" id="IPR001245">
    <property type="entry name" value="Ser-Thr/Tyr_kinase_cat_dom"/>
</dbReference>
<dbReference type="PROSITE" id="PS50011">
    <property type="entry name" value="PROTEIN_KINASE_DOM"/>
    <property type="match status" value="1"/>
</dbReference>
<dbReference type="OrthoDB" id="5984265at2759"/>
<dbReference type="PANTHER" id="PTHR24416">
    <property type="entry name" value="TYROSINE-PROTEIN KINASE RECEPTOR"/>
    <property type="match status" value="1"/>
</dbReference>
<comment type="caution">
    <text evidence="1">The sequence shown here is derived from an EMBL/GenBank/DDBJ whole genome shotgun (WGS) entry which is preliminary data.</text>
</comment>
<evidence type="ECO:0000313" key="2">
    <source>
        <dbReference type="Proteomes" id="UP001152795"/>
    </source>
</evidence>
<gene>
    <name evidence="1" type="ORF">PACLA_8A042092</name>
</gene>
<keyword evidence="2" id="KW-1185">Reference proteome</keyword>
<dbReference type="EMBL" id="CACRXK020010972">
    <property type="protein sequence ID" value="CAB4020474.1"/>
    <property type="molecule type" value="Genomic_DNA"/>
</dbReference>
<dbReference type="InterPro" id="IPR020635">
    <property type="entry name" value="Tyr_kinase_cat_dom"/>
</dbReference>
<reference evidence="1" key="1">
    <citation type="submission" date="2020-04" db="EMBL/GenBank/DDBJ databases">
        <authorList>
            <person name="Alioto T."/>
            <person name="Alioto T."/>
            <person name="Gomez Garrido J."/>
        </authorList>
    </citation>
    <scope>NUCLEOTIDE SEQUENCE</scope>
    <source>
        <strain evidence="1">A484AB</strain>
    </source>
</reference>
<dbReference type="GO" id="GO:0007169">
    <property type="term" value="P:cell surface receptor protein tyrosine kinase signaling pathway"/>
    <property type="evidence" value="ECO:0007669"/>
    <property type="project" value="TreeGrafter"/>
</dbReference>
<dbReference type="SUPFAM" id="SSF56112">
    <property type="entry name" value="Protein kinase-like (PK-like)"/>
    <property type="match status" value="1"/>
</dbReference>
<dbReference type="PROSITE" id="PS00109">
    <property type="entry name" value="PROTEIN_KINASE_TYR"/>
    <property type="match status" value="1"/>
</dbReference>
<feature type="non-terminal residue" evidence="1">
    <location>
        <position position="360"/>
    </location>
</feature>
<dbReference type="SMART" id="SM00219">
    <property type="entry name" value="TyrKc"/>
    <property type="match status" value="1"/>
</dbReference>
<dbReference type="PANTHER" id="PTHR24416:SF611">
    <property type="entry name" value="TYROSINE-PROTEIN KINASE TRANSMEMBRANE RECEPTOR ROR"/>
    <property type="match status" value="1"/>
</dbReference>
<sequence>QFKPKICVLNYKRVFFADNSVFDTSPSYMQNVGVLFIISMVPEPTAWSAVPGVYPGSEEGKNIKIHQVNIKCNTQKGFTTTMKQVWIKENIHRGGQCQYESSFLISFARAAVIIEYQHLFMRPEIEVREKTYIFKKGMVINCTLRRVNPPEVNYSWYSCDTANCADYMEILDVNGNIQEQLQKLPFVPEWEFPRERISFISELGSGEFGVVWLAEAIGISAFHPRDILKERESRRRFSFFNRMAKRNSYVYCKEVTKVAIKRTKGKSSNLWIILEYCPNENLREFLRSSRNLYSVEEEPLMTDLSQVIGQKHLINFAWQIAKGMTFLISRKIIHRDLAARNILLGYGYTAKVGDFGLARD</sequence>
<dbReference type="AlphaFoldDB" id="A0A6S7IMU9"/>
<feature type="non-terminal residue" evidence="1">
    <location>
        <position position="1"/>
    </location>
</feature>
<dbReference type="InterPro" id="IPR011009">
    <property type="entry name" value="Kinase-like_dom_sf"/>
</dbReference>
<proteinExistence type="predicted"/>
<organism evidence="1 2">
    <name type="scientific">Paramuricea clavata</name>
    <name type="common">Red gorgonian</name>
    <name type="synonym">Violescent sea-whip</name>
    <dbReference type="NCBI Taxonomy" id="317549"/>
    <lineage>
        <taxon>Eukaryota</taxon>
        <taxon>Metazoa</taxon>
        <taxon>Cnidaria</taxon>
        <taxon>Anthozoa</taxon>
        <taxon>Octocorallia</taxon>
        <taxon>Malacalcyonacea</taxon>
        <taxon>Plexauridae</taxon>
        <taxon>Paramuricea</taxon>
    </lineage>
</organism>
<dbReference type="Gene3D" id="3.30.200.20">
    <property type="entry name" value="Phosphorylase Kinase, domain 1"/>
    <property type="match status" value="1"/>
</dbReference>
<dbReference type="InterPro" id="IPR000719">
    <property type="entry name" value="Prot_kinase_dom"/>
</dbReference>